<dbReference type="InterPro" id="IPR007695">
    <property type="entry name" value="DNA_mismatch_repair_MutS-lik_N"/>
</dbReference>
<feature type="compositionally biased region" description="Acidic residues" evidence="7">
    <location>
        <begin position="277"/>
        <end position="295"/>
    </location>
</feature>
<dbReference type="PhylomeDB" id="A0A0G4I1U6"/>
<feature type="compositionally biased region" description="Basic and acidic residues" evidence="7">
    <location>
        <begin position="196"/>
        <end position="207"/>
    </location>
</feature>
<feature type="compositionally biased region" description="Basic and acidic residues" evidence="7">
    <location>
        <begin position="145"/>
        <end position="170"/>
    </location>
</feature>
<dbReference type="PANTHER" id="PTHR11361">
    <property type="entry name" value="DNA MISMATCH REPAIR PROTEIN MUTS FAMILY MEMBER"/>
    <property type="match status" value="1"/>
</dbReference>
<keyword evidence="3" id="KW-0227">DNA damage</keyword>
<evidence type="ECO:0000256" key="4">
    <source>
        <dbReference type="ARBA" id="ARBA00022840"/>
    </source>
</evidence>
<evidence type="ECO:0000313" key="9">
    <source>
        <dbReference type="EMBL" id="CEM50864.1"/>
    </source>
</evidence>
<feature type="compositionally biased region" description="Basic and acidic residues" evidence="7">
    <location>
        <begin position="218"/>
        <end position="235"/>
    </location>
</feature>
<dbReference type="InterPro" id="IPR007861">
    <property type="entry name" value="DNA_mismatch_repair_MutS_clamp"/>
</dbReference>
<name>A0A0G4I1U6_9ALVE</name>
<dbReference type="SUPFAM" id="SSF55271">
    <property type="entry name" value="DNA repair protein MutS, domain I"/>
    <property type="match status" value="1"/>
</dbReference>
<feature type="compositionally biased region" description="Low complexity" evidence="7">
    <location>
        <begin position="8"/>
        <end position="21"/>
    </location>
</feature>
<accession>A0A0G4I1U6</accession>
<dbReference type="Pfam" id="PF05190">
    <property type="entry name" value="MutS_IV"/>
    <property type="match status" value="1"/>
</dbReference>
<feature type="compositionally biased region" description="Basic and acidic residues" evidence="7">
    <location>
        <begin position="466"/>
        <end position="503"/>
    </location>
</feature>
<dbReference type="GO" id="GO:0032301">
    <property type="term" value="C:MutSalpha complex"/>
    <property type="evidence" value="ECO:0007669"/>
    <property type="project" value="TreeGrafter"/>
</dbReference>
<dbReference type="InterPro" id="IPR016151">
    <property type="entry name" value="DNA_mismatch_repair_MutS_N"/>
</dbReference>
<dbReference type="GO" id="GO:0140664">
    <property type="term" value="F:ATP-dependent DNA damage sensor activity"/>
    <property type="evidence" value="ECO:0007669"/>
    <property type="project" value="InterPro"/>
</dbReference>
<sequence length="1649" mass="179379">MVQKQSVAPSAKSAGAASTGKPGKRQATIMSFFKAPAQPASKGNEAKKSNNADENQKPREDPKEGGKEKGTSPPTAHSRSVAPKEPPHTRPTCEGMTSKSLPPPPPASSAPAAEGEGRPSPSTRKSPRGLSSSSSPSASAAASKQETKKADSGKEPPEKQQQPKEKEKERGRLKRNAGMRALFDDSDEEEETANGKGEEEGSSRRESGVPPRKQARRSTSEDKKQKPAQEKETAAQKKNNKRKKTETEESSEEEEEASASSESEYEDSESSSSSSDSSDDDSDESMGADSEDEWDNFGKGGGAKKAKEKKKSEPKAKKDSGKAKASSSKKVASGGNSNKRPRQEEEKEKQAGGANGKGKGKAAPLHAFPIFAQAAAAAQRRAETPTRPKAPRFSSSSAAVQKTAVSLEDLACSQRQRRQETEETAGATPAAPSAETETGHAAALSSAEPVEEAEKENSDANSRQTDTQKERETKGEGEKPRRASLSGDRDATETGDPKEETGEKQLQSAPAASEETAPRPERRPLQLSSDSAQKSSAKAKQKREVNKAKSSDKTEKENALRQKLLNTKAAQNCRVFAEYVEHFYGVGKSFKFPPWMEPSKIKDKKGRRPDGDEKAQSEYDFRTLWVPRDEKAAKILMNGATAPHFTPAMAQYWEVKSEHFDKVVFFKVGKFYELFYVDACIAQRALDLKWMGSDEKPHVGFPEQSLHAYAEGLVRHGYKVVVVEQMETPKQLEERNAKAKTGQKSKAVKRDVCEVYSQGTLEHDSMLSPDSRFLLALFFEETARGLHGSSSAVQMEGEGGGLRTTELSPEEEGEAEGDSGGVSASTHSGSGRAFAFCLIDVAASVVQVGRQEDCETRSGLSLLLAQTTPAEVLVGSQNVPSDVTKMIRTLPFSPLVTAIPSESINPMAAQATIDTYFAPDGTENPADAAKKGAKRKTPAVIEKLSERFESVTCCLGLSLGYLQEALQDEKVTKFGKFEEHCPADRRHMILDAAALSNLEILVTQDGSDKHSLLGHLNHCSTPLGKRLLRRWLCAPLLDERALKKRLDAVEWLFENSDAAGRLRKQLQRMPVTDLERSVARVVKHCMQHTRAKQAIYFEDVGEKQLRDFVSVLNALVFVSEVVVLDADEVKEAEGEGEKEGGFPARLKALRTLQKDGGLFPDLISFCEDLKRHLAEEEGEKGGKKLVPAAGADERVDGLKKEIQGVRDRLDKCLKEVKDRHKLRDCKFVHMKFRYEIQCADSVPSSFLKTVDVTSSVKGYVRFHTDEVKELVEELEELEESLKESHAPFMASLLGKFAARTDFVDAAVRIVAELDVLCSLATAAASAGGPVCRPEFVPFEKGAKGTGKSGCVLELRECRHPMAAALMPPGAFIPNDMFLNCEGVNMGTALLTGPNMGGKSTVLRQTCLAVVMAQAGCFVHASKCRLTPVDRIFTRIGASDSLLEGKSAFLVELEETSTMLNEATERSLAVLDELGRGTSTFDGTAIAMASLRHLAERIQCRSLFSTHFHLLPPEFETDEAAGEGGGVVANFHMAAEVDESSHSVTFLYKVSKGVCPRSHGMHVARVAGIPESVLTSAQKKSDQLERAANAIQELAKIRSRGRKLLEALKHDDGKEKQQEGEVPGSEAAETEGVSRMRRMFEASRARLQKA</sequence>
<reference evidence="9" key="1">
    <citation type="submission" date="2014-11" db="EMBL/GenBank/DDBJ databases">
        <authorList>
            <person name="Otto D Thomas"/>
            <person name="Naeem Raeece"/>
        </authorList>
    </citation>
    <scope>NUCLEOTIDE SEQUENCE</scope>
</reference>
<dbReference type="GO" id="GO:0005524">
    <property type="term" value="F:ATP binding"/>
    <property type="evidence" value="ECO:0007669"/>
    <property type="project" value="UniProtKB-UniRule"/>
</dbReference>
<dbReference type="GO" id="GO:0006298">
    <property type="term" value="P:mismatch repair"/>
    <property type="evidence" value="ECO:0007669"/>
    <property type="project" value="InterPro"/>
</dbReference>
<feature type="compositionally biased region" description="Basic and acidic residues" evidence="7">
    <location>
        <begin position="310"/>
        <end position="322"/>
    </location>
</feature>
<dbReference type="Gene3D" id="3.30.420.110">
    <property type="entry name" value="MutS, connector domain"/>
    <property type="match status" value="1"/>
</dbReference>
<evidence type="ECO:0000259" key="8">
    <source>
        <dbReference type="PROSITE" id="PS00486"/>
    </source>
</evidence>
<feature type="compositionally biased region" description="Basic and acidic residues" evidence="7">
    <location>
        <begin position="44"/>
        <end position="70"/>
    </location>
</feature>
<dbReference type="InterPro" id="IPR036187">
    <property type="entry name" value="DNA_mismatch_repair_MutS_sf"/>
</dbReference>
<dbReference type="Pfam" id="PF05192">
    <property type="entry name" value="MutS_III"/>
    <property type="match status" value="1"/>
</dbReference>
<evidence type="ECO:0000256" key="6">
    <source>
        <dbReference type="SAM" id="Coils"/>
    </source>
</evidence>
<dbReference type="InterPro" id="IPR027417">
    <property type="entry name" value="P-loop_NTPase"/>
</dbReference>
<feature type="compositionally biased region" description="Low complexity" evidence="7">
    <location>
        <begin position="525"/>
        <end position="538"/>
    </location>
</feature>
<dbReference type="Gene3D" id="3.40.1170.10">
    <property type="entry name" value="DNA repair protein MutS, domain I"/>
    <property type="match status" value="1"/>
</dbReference>
<feature type="compositionally biased region" description="Acidic residues" evidence="7">
    <location>
        <begin position="248"/>
        <end position="269"/>
    </location>
</feature>
<protein>
    <recommendedName>
        <fullName evidence="8">DNA mismatch repair proteins mutS family domain-containing protein</fullName>
    </recommendedName>
</protein>
<feature type="compositionally biased region" description="Low complexity" evidence="7">
    <location>
        <begin position="424"/>
        <end position="436"/>
    </location>
</feature>
<dbReference type="PROSITE" id="PS00486">
    <property type="entry name" value="DNA_MISMATCH_REPAIR_2"/>
    <property type="match status" value="1"/>
</dbReference>
<dbReference type="NCBIfam" id="NF003810">
    <property type="entry name" value="PRK05399.1"/>
    <property type="match status" value="1"/>
</dbReference>
<keyword evidence="6" id="KW-0175">Coiled coil</keyword>
<dbReference type="Pfam" id="PF01624">
    <property type="entry name" value="MutS_I"/>
    <property type="match status" value="1"/>
</dbReference>
<feature type="region of interest" description="Disordered" evidence="7">
    <location>
        <begin position="1"/>
        <end position="558"/>
    </location>
</feature>
<feature type="compositionally biased region" description="Basic and acidic residues" evidence="7">
    <location>
        <begin position="542"/>
        <end position="558"/>
    </location>
</feature>
<keyword evidence="2" id="KW-0547">Nucleotide-binding</keyword>
<dbReference type="InterPro" id="IPR000432">
    <property type="entry name" value="DNA_mismatch_repair_MutS_C"/>
</dbReference>
<feature type="compositionally biased region" description="Low complexity" evidence="7">
    <location>
        <begin position="323"/>
        <end position="338"/>
    </location>
</feature>
<organism evidence="9">
    <name type="scientific">Chromera velia CCMP2878</name>
    <dbReference type="NCBI Taxonomy" id="1169474"/>
    <lineage>
        <taxon>Eukaryota</taxon>
        <taxon>Sar</taxon>
        <taxon>Alveolata</taxon>
        <taxon>Colpodellida</taxon>
        <taxon>Chromeraceae</taxon>
        <taxon>Chromera</taxon>
    </lineage>
</organism>
<dbReference type="SUPFAM" id="SSF48334">
    <property type="entry name" value="DNA repair protein MutS, domain III"/>
    <property type="match status" value="1"/>
</dbReference>
<evidence type="ECO:0000256" key="2">
    <source>
        <dbReference type="ARBA" id="ARBA00022741"/>
    </source>
</evidence>
<proteinExistence type="inferred from homology"/>
<feature type="compositionally biased region" description="Polar residues" evidence="7">
    <location>
        <begin position="393"/>
        <end position="404"/>
    </location>
</feature>
<feature type="compositionally biased region" description="Low complexity" evidence="7">
    <location>
        <begin position="131"/>
        <end position="143"/>
    </location>
</feature>
<dbReference type="InterPro" id="IPR045076">
    <property type="entry name" value="MutS"/>
</dbReference>
<dbReference type="Gene3D" id="3.40.50.300">
    <property type="entry name" value="P-loop containing nucleotide triphosphate hydrolases"/>
    <property type="match status" value="1"/>
</dbReference>
<keyword evidence="4" id="KW-0067">ATP-binding</keyword>
<evidence type="ECO:0000256" key="3">
    <source>
        <dbReference type="ARBA" id="ARBA00022763"/>
    </source>
</evidence>
<evidence type="ECO:0000256" key="5">
    <source>
        <dbReference type="ARBA" id="ARBA00023125"/>
    </source>
</evidence>
<dbReference type="VEuPathDB" id="CryptoDB:Cvel_10224"/>
<dbReference type="InterPro" id="IPR007696">
    <property type="entry name" value="DNA_mismatch_repair_MutS_core"/>
</dbReference>
<feature type="domain" description="DNA mismatch repair proteins mutS family" evidence="8">
    <location>
        <begin position="1466"/>
        <end position="1482"/>
    </location>
</feature>
<evidence type="ECO:0000256" key="1">
    <source>
        <dbReference type="ARBA" id="ARBA00006271"/>
    </source>
</evidence>
<dbReference type="PANTHER" id="PTHR11361:SF148">
    <property type="entry name" value="DNA MISMATCH REPAIR PROTEIN MSH6"/>
    <property type="match status" value="1"/>
</dbReference>
<evidence type="ECO:0000256" key="7">
    <source>
        <dbReference type="SAM" id="MobiDB-lite"/>
    </source>
</evidence>
<feature type="compositionally biased region" description="Basic and acidic residues" evidence="7">
    <location>
        <begin position="341"/>
        <end position="350"/>
    </location>
</feature>
<comment type="similarity">
    <text evidence="1">Belongs to the DNA mismatch repair MutS family.</text>
</comment>
<dbReference type="SUPFAM" id="SSF52540">
    <property type="entry name" value="P-loop containing nucleoside triphosphate hydrolases"/>
    <property type="match status" value="1"/>
</dbReference>
<dbReference type="InterPro" id="IPR036678">
    <property type="entry name" value="MutS_con_dom_sf"/>
</dbReference>
<feature type="region of interest" description="Disordered" evidence="7">
    <location>
        <begin position="789"/>
        <end position="826"/>
    </location>
</feature>
<dbReference type="EMBL" id="CDMZ01004775">
    <property type="protein sequence ID" value="CEM50864.1"/>
    <property type="molecule type" value="Genomic_DNA"/>
</dbReference>
<dbReference type="SMART" id="SM00534">
    <property type="entry name" value="MUTSac"/>
    <property type="match status" value="1"/>
</dbReference>
<dbReference type="Gene3D" id="1.10.1420.10">
    <property type="match status" value="2"/>
</dbReference>
<dbReference type="GO" id="GO:0030983">
    <property type="term" value="F:mismatched DNA binding"/>
    <property type="evidence" value="ECO:0007669"/>
    <property type="project" value="UniProtKB-UniRule"/>
</dbReference>
<feature type="compositionally biased region" description="Basic and acidic residues" evidence="7">
    <location>
        <begin position="1606"/>
        <end position="1618"/>
    </location>
</feature>
<feature type="compositionally biased region" description="Acidic residues" evidence="7">
    <location>
        <begin position="808"/>
        <end position="817"/>
    </location>
</feature>
<dbReference type="SMART" id="SM00533">
    <property type="entry name" value="MUTSd"/>
    <property type="match status" value="1"/>
</dbReference>
<feature type="region of interest" description="Disordered" evidence="7">
    <location>
        <begin position="1606"/>
        <end position="1634"/>
    </location>
</feature>
<gene>
    <name evidence="9" type="ORF">Cvel_10224</name>
</gene>
<dbReference type="Pfam" id="PF00488">
    <property type="entry name" value="MutS_V"/>
    <property type="match status" value="1"/>
</dbReference>
<feature type="coiled-coil region" evidence="6">
    <location>
        <begin position="1188"/>
        <end position="1215"/>
    </location>
</feature>
<keyword evidence="5" id="KW-0238">DNA-binding</keyword>